<dbReference type="SUPFAM" id="SSF54593">
    <property type="entry name" value="Glyoxalase/Bleomycin resistance protein/Dihydroxybiphenyl dioxygenase"/>
    <property type="match status" value="1"/>
</dbReference>
<dbReference type="Proteomes" id="UP000032483">
    <property type="component" value="Unassembled WGS sequence"/>
</dbReference>
<dbReference type="EMBL" id="JXXK01000029">
    <property type="protein sequence ID" value="KJF38878.1"/>
    <property type="molecule type" value="Genomic_DNA"/>
</dbReference>
<gene>
    <name evidence="1" type="ORF">TQ39_15755</name>
</gene>
<evidence type="ECO:0008006" key="3">
    <source>
        <dbReference type="Google" id="ProtNLM"/>
    </source>
</evidence>
<proteinExistence type="predicted"/>
<accession>A0A0D8IZC8</accession>
<evidence type="ECO:0000313" key="2">
    <source>
        <dbReference type="Proteomes" id="UP000032483"/>
    </source>
</evidence>
<sequence>MFQFYQNAFHARKTYEDTPPDSDDIHIMMDIYGVENLIGPGVAPGSGNSICCEIRFTDENEFCRAYGILTQESKSHSLEGPFPWAARSGLVEDKFGVGWALYYNE</sequence>
<dbReference type="RefSeq" id="WP_050006237.1">
    <property type="nucleotide sequence ID" value="NZ_CAUWGP010000004.1"/>
</dbReference>
<comment type="caution">
    <text evidence="1">The sequence shown here is derived from an EMBL/GenBank/DDBJ whole genome shotgun (WGS) entry which is preliminary data.</text>
</comment>
<name>A0A0D8IZC8_9FIRM</name>
<dbReference type="GeneID" id="42858014"/>
<reference evidence="1" key="1">
    <citation type="submission" date="2015-02" db="EMBL/GenBank/DDBJ databases">
        <title>A novel member of the family Ruminococcaceae isolated from human feces.</title>
        <authorList>
            <person name="Shkoporov A.N."/>
            <person name="Chaplin A.V."/>
            <person name="Motuzova O.V."/>
            <person name="Kafarskaia L.I."/>
            <person name="Khokhlova E.V."/>
            <person name="Efimov B.A."/>
        </authorList>
    </citation>
    <scope>NUCLEOTIDE SEQUENCE [LARGE SCALE GENOMIC DNA]</scope>
    <source>
        <strain evidence="1">585-1</strain>
    </source>
</reference>
<dbReference type="AlphaFoldDB" id="A0A0D8IZC8"/>
<protein>
    <recommendedName>
        <fullName evidence="3">VOC family protein</fullName>
    </recommendedName>
</protein>
<organism evidence="1 2">
    <name type="scientific">Ruthenibacterium lactatiformans</name>
    <dbReference type="NCBI Taxonomy" id="1550024"/>
    <lineage>
        <taxon>Bacteria</taxon>
        <taxon>Bacillati</taxon>
        <taxon>Bacillota</taxon>
        <taxon>Clostridia</taxon>
        <taxon>Eubacteriales</taxon>
        <taxon>Oscillospiraceae</taxon>
        <taxon>Ruthenibacterium</taxon>
    </lineage>
</organism>
<evidence type="ECO:0000313" key="1">
    <source>
        <dbReference type="EMBL" id="KJF38878.1"/>
    </source>
</evidence>
<keyword evidence="2" id="KW-1185">Reference proteome</keyword>
<dbReference type="InterPro" id="IPR029068">
    <property type="entry name" value="Glyas_Bleomycin-R_OHBP_Dase"/>
</dbReference>
<dbReference type="Gene3D" id="3.10.180.10">
    <property type="entry name" value="2,3-Dihydroxybiphenyl 1,2-Dioxygenase, domain 1"/>
    <property type="match status" value="1"/>
</dbReference>